<evidence type="ECO:0000313" key="4">
    <source>
        <dbReference type="Proteomes" id="UP001501414"/>
    </source>
</evidence>
<feature type="compositionally biased region" description="Basic and acidic residues" evidence="1">
    <location>
        <begin position="184"/>
        <end position="201"/>
    </location>
</feature>
<sequence length="201" mass="22578">MMYPLVLDLAADDIPVAVTCRVLGFSKQAFYKWRAEPVCDRDYDDAHLINAAVDVHHDAPEFGYRFITDELERRGWTASRNRVNRLCTLQQLCSVHARRRGRHRKPGPPVHDDLVSREFTAAAPDLVWFTDITEHPTREEPDPAPHTIFLTGPAVSGCWPGRRYRAGACGDERSGRGTSGGGEQAERSGRKNGDRRAKITI</sequence>
<dbReference type="Proteomes" id="UP001501414">
    <property type="component" value="Unassembled WGS sequence"/>
</dbReference>
<dbReference type="PANTHER" id="PTHR46889:SF4">
    <property type="entry name" value="TRANSPOSASE INSO FOR INSERTION SEQUENCE ELEMENT IS911B-RELATED"/>
    <property type="match status" value="1"/>
</dbReference>
<gene>
    <name evidence="3" type="ORF">GCM10009613_05590</name>
</gene>
<reference evidence="3 4" key="1">
    <citation type="journal article" date="2019" name="Int. J. Syst. Evol. Microbiol.">
        <title>The Global Catalogue of Microorganisms (GCM) 10K type strain sequencing project: providing services to taxonomists for standard genome sequencing and annotation.</title>
        <authorList>
            <consortium name="The Broad Institute Genomics Platform"/>
            <consortium name="The Broad Institute Genome Sequencing Center for Infectious Disease"/>
            <person name="Wu L."/>
            <person name="Ma J."/>
        </authorList>
    </citation>
    <scope>NUCLEOTIDE SEQUENCE [LARGE SCALE GENOMIC DNA]</scope>
    <source>
        <strain evidence="3 4">JCM 11896</strain>
    </source>
</reference>
<dbReference type="Pfam" id="PF13276">
    <property type="entry name" value="HTH_21"/>
    <property type="match status" value="1"/>
</dbReference>
<evidence type="ECO:0000313" key="3">
    <source>
        <dbReference type="EMBL" id="GAA1380756.1"/>
    </source>
</evidence>
<dbReference type="InterPro" id="IPR050900">
    <property type="entry name" value="Transposase_IS3/IS150/IS904"/>
</dbReference>
<proteinExistence type="predicted"/>
<dbReference type="EMBL" id="BAAAJK010000001">
    <property type="protein sequence ID" value="GAA1380756.1"/>
    <property type="molecule type" value="Genomic_DNA"/>
</dbReference>
<name>A0ABN1XJU1_9PSEU</name>
<dbReference type="PANTHER" id="PTHR46889">
    <property type="entry name" value="TRANSPOSASE INSF FOR INSERTION SEQUENCE IS3B-RELATED"/>
    <property type="match status" value="1"/>
</dbReference>
<protein>
    <recommendedName>
        <fullName evidence="2">HTH-like domain-containing protein</fullName>
    </recommendedName>
</protein>
<comment type="caution">
    <text evidence="3">The sequence shown here is derived from an EMBL/GenBank/DDBJ whole genome shotgun (WGS) entry which is preliminary data.</text>
</comment>
<evidence type="ECO:0000256" key="1">
    <source>
        <dbReference type="SAM" id="MobiDB-lite"/>
    </source>
</evidence>
<evidence type="ECO:0000259" key="2">
    <source>
        <dbReference type="Pfam" id="PF13276"/>
    </source>
</evidence>
<dbReference type="InterPro" id="IPR025948">
    <property type="entry name" value="HTH-like_dom"/>
</dbReference>
<accession>A0ABN1XJU1</accession>
<feature type="region of interest" description="Disordered" evidence="1">
    <location>
        <begin position="169"/>
        <end position="201"/>
    </location>
</feature>
<organism evidence="3 4">
    <name type="scientific">Pseudonocardia kongjuensis</name>
    <dbReference type="NCBI Taxonomy" id="102227"/>
    <lineage>
        <taxon>Bacteria</taxon>
        <taxon>Bacillati</taxon>
        <taxon>Actinomycetota</taxon>
        <taxon>Actinomycetes</taxon>
        <taxon>Pseudonocardiales</taxon>
        <taxon>Pseudonocardiaceae</taxon>
        <taxon>Pseudonocardia</taxon>
    </lineage>
</organism>
<feature type="domain" description="HTH-like" evidence="2">
    <location>
        <begin position="44"/>
        <end position="100"/>
    </location>
</feature>
<keyword evidence="4" id="KW-1185">Reference proteome</keyword>